<dbReference type="EMBL" id="JASMQC010000042">
    <property type="protein sequence ID" value="KAK1930008.1"/>
    <property type="molecule type" value="Genomic_DNA"/>
</dbReference>
<evidence type="ECO:0000256" key="1">
    <source>
        <dbReference type="SAM" id="MobiDB-lite"/>
    </source>
</evidence>
<feature type="region of interest" description="Disordered" evidence="1">
    <location>
        <begin position="14"/>
        <end position="36"/>
    </location>
</feature>
<feature type="compositionally biased region" description="Low complexity" evidence="1">
    <location>
        <begin position="14"/>
        <end position="29"/>
    </location>
</feature>
<name>A0AAD9LB36_9STRA</name>
<evidence type="ECO:0000313" key="3">
    <source>
        <dbReference type="Proteomes" id="UP001259832"/>
    </source>
</evidence>
<keyword evidence="3" id="KW-1185">Reference proteome</keyword>
<comment type="caution">
    <text evidence="2">The sequence shown here is derived from an EMBL/GenBank/DDBJ whole genome shotgun (WGS) entry which is preliminary data.</text>
</comment>
<dbReference type="AlphaFoldDB" id="A0AAD9LB36"/>
<sequence>MGCVSSVHRQLAEENANASELSRSASSQSVHFPKTPSVAQVHEGVLSEMVRFRRPNIPIRLDLTWLTVTK</sequence>
<protein>
    <submittedName>
        <fullName evidence="2">Uncharacterized protein</fullName>
    </submittedName>
</protein>
<reference evidence="2" key="1">
    <citation type="submission" date="2023-08" db="EMBL/GenBank/DDBJ databases">
        <title>Reference Genome Resource for the Citrus Pathogen Phytophthora citrophthora.</title>
        <authorList>
            <person name="Moller H."/>
            <person name="Coetzee B."/>
            <person name="Rose L.J."/>
            <person name="Van Niekerk J.M."/>
        </authorList>
    </citation>
    <scope>NUCLEOTIDE SEQUENCE</scope>
    <source>
        <strain evidence="2">STE-U-9442</strain>
    </source>
</reference>
<organism evidence="2 3">
    <name type="scientific">Phytophthora citrophthora</name>
    <dbReference type="NCBI Taxonomy" id="4793"/>
    <lineage>
        <taxon>Eukaryota</taxon>
        <taxon>Sar</taxon>
        <taxon>Stramenopiles</taxon>
        <taxon>Oomycota</taxon>
        <taxon>Peronosporomycetes</taxon>
        <taxon>Peronosporales</taxon>
        <taxon>Peronosporaceae</taxon>
        <taxon>Phytophthora</taxon>
    </lineage>
</organism>
<dbReference type="Proteomes" id="UP001259832">
    <property type="component" value="Unassembled WGS sequence"/>
</dbReference>
<accession>A0AAD9LB36</accession>
<proteinExistence type="predicted"/>
<evidence type="ECO:0000313" key="2">
    <source>
        <dbReference type="EMBL" id="KAK1930008.1"/>
    </source>
</evidence>
<gene>
    <name evidence="2" type="ORF">P3T76_014505</name>
</gene>